<dbReference type="PANTHER" id="PTHR33231">
    <property type="entry name" value="30S RIBOSOMAL PROTEIN"/>
    <property type="match status" value="1"/>
</dbReference>
<dbReference type="OrthoDB" id="10253151at2759"/>
<organism evidence="2 3">
    <name type="scientific">Digitaria exilis</name>
    <dbReference type="NCBI Taxonomy" id="1010633"/>
    <lineage>
        <taxon>Eukaryota</taxon>
        <taxon>Viridiplantae</taxon>
        <taxon>Streptophyta</taxon>
        <taxon>Embryophyta</taxon>
        <taxon>Tracheophyta</taxon>
        <taxon>Spermatophyta</taxon>
        <taxon>Magnoliopsida</taxon>
        <taxon>Liliopsida</taxon>
        <taxon>Poales</taxon>
        <taxon>Poaceae</taxon>
        <taxon>PACMAD clade</taxon>
        <taxon>Panicoideae</taxon>
        <taxon>Panicodae</taxon>
        <taxon>Paniceae</taxon>
        <taxon>Anthephorinae</taxon>
        <taxon>Digitaria</taxon>
    </lineage>
</organism>
<reference evidence="2" key="1">
    <citation type="submission" date="2020-07" db="EMBL/GenBank/DDBJ databases">
        <title>Genome sequence and genetic diversity analysis of an under-domesticated orphan crop, white fonio (Digitaria exilis).</title>
        <authorList>
            <person name="Bennetzen J.L."/>
            <person name="Chen S."/>
            <person name="Ma X."/>
            <person name="Wang X."/>
            <person name="Yssel A.E.J."/>
            <person name="Chaluvadi S.R."/>
            <person name="Johnson M."/>
            <person name="Gangashetty P."/>
            <person name="Hamidou F."/>
            <person name="Sanogo M.D."/>
            <person name="Zwaenepoel A."/>
            <person name="Wallace J."/>
            <person name="Van De Peer Y."/>
            <person name="Van Deynze A."/>
        </authorList>
    </citation>
    <scope>NUCLEOTIDE SEQUENCE</scope>
    <source>
        <tissue evidence="2">Leaves</tissue>
    </source>
</reference>
<dbReference type="InterPro" id="IPR036567">
    <property type="entry name" value="RHF-like"/>
</dbReference>
<dbReference type="EMBL" id="JACEFO010000640">
    <property type="protein sequence ID" value="KAF8762405.1"/>
    <property type="molecule type" value="Genomic_DNA"/>
</dbReference>
<keyword evidence="1" id="KW-0810">Translation regulation</keyword>
<dbReference type="Proteomes" id="UP000636709">
    <property type="component" value="Unassembled WGS sequence"/>
</dbReference>
<name>A0A835KSK4_9POAL</name>
<dbReference type="InterPro" id="IPR050574">
    <property type="entry name" value="HPF/YfiA_ribosome-assoc"/>
</dbReference>
<accession>A0A835KSK4</accession>
<dbReference type="Gene3D" id="3.30.160.100">
    <property type="entry name" value="Ribosome hibernation promotion factor-like"/>
    <property type="match status" value="1"/>
</dbReference>
<dbReference type="Pfam" id="PF02482">
    <property type="entry name" value="Ribosomal_S30AE"/>
    <property type="match status" value="1"/>
</dbReference>
<proteinExistence type="predicted"/>
<dbReference type="PANTHER" id="PTHR33231:SF1">
    <property type="entry name" value="30S RIBOSOMAL PROTEIN"/>
    <property type="match status" value="1"/>
</dbReference>
<gene>
    <name evidence="2" type="ORF">HU200_009586</name>
</gene>
<evidence type="ECO:0000313" key="2">
    <source>
        <dbReference type="EMBL" id="KAF8762405.1"/>
    </source>
</evidence>
<dbReference type="InterPro" id="IPR003489">
    <property type="entry name" value="RHF/RaiA"/>
</dbReference>
<dbReference type="GO" id="GO:0022627">
    <property type="term" value="C:cytosolic small ribosomal subunit"/>
    <property type="evidence" value="ECO:0007669"/>
    <property type="project" value="TreeGrafter"/>
</dbReference>
<evidence type="ECO:0000256" key="1">
    <source>
        <dbReference type="ARBA" id="ARBA00022845"/>
    </source>
</evidence>
<dbReference type="GO" id="GO:0045900">
    <property type="term" value="P:negative regulation of translational elongation"/>
    <property type="evidence" value="ECO:0007669"/>
    <property type="project" value="TreeGrafter"/>
</dbReference>
<keyword evidence="3" id="KW-1185">Reference proteome</keyword>
<dbReference type="SUPFAM" id="SSF69754">
    <property type="entry name" value="Ribosome binding protein Y (YfiA homologue)"/>
    <property type="match status" value="1"/>
</dbReference>
<evidence type="ECO:0000313" key="3">
    <source>
        <dbReference type="Proteomes" id="UP000636709"/>
    </source>
</evidence>
<comment type="caution">
    <text evidence="2">The sequence shown here is derived from an EMBL/GenBank/DDBJ whole genome shotgun (WGS) entry which is preliminary data.</text>
</comment>
<protein>
    <submittedName>
        <fullName evidence="2">Uncharacterized protein</fullName>
    </submittedName>
</protein>
<dbReference type="GO" id="GO:0043024">
    <property type="term" value="F:ribosomal small subunit binding"/>
    <property type="evidence" value="ECO:0007669"/>
    <property type="project" value="TreeGrafter"/>
</dbReference>
<dbReference type="AlphaFoldDB" id="A0A835KSK4"/>
<sequence>MSVRMAWDGPLSSVRLIMQRRNVKLSDKVKEHIEDKVGRAVAKHCHLVARWTCVCRPAAASCGGGPKTSRCEITLFTTATACSAPRRIGVTYGSIDMAASIIKRKLRKIKEKETEVISTRRAAALKTTCSCFPMPRRRTW</sequence>